<evidence type="ECO:0000313" key="1">
    <source>
        <dbReference type="EMBL" id="OEK09844.1"/>
    </source>
</evidence>
<comment type="caution">
    <text evidence="1">The sequence shown here is derived from an EMBL/GenBank/DDBJ whole genome shotgun (WGS) entry which is preliminary data.</text>
</comment>
<sequence>MCLFDDNNEPEEVGVKKDKDDFIKLVKASDESKESRYEKVTNYKVVKSIILTDFESDVVNDHDKQLELYFRCSYKNEEHVELPIKSNDYLKVYDKQIPMVHFTKNY</sequence>
<accession>A0A1E5TER0</accession>
<reference evidence="1 2" key="1">
    <citation type="submission" date="2016-05" db="EMBL/GenBank/DDBJ databases">
        <title>Draft Genome Sequence of Algibacter sp. Strain SK-16 Isolated from the Surface Water of Aburatsubo Inlet.</title>
        <authorList>
            <person name="Wong S.-K."/>
            <person name="Yoshizawa S."/>
            <person name="Nakajima Y."/>
            <person name="Ogura Y."/>
            <person name="Tetsuya H."/>
            <person name="Hamasaki K."/>
        </authorList>
    </citation>
    <scope>NUCLEOTIDE SEQUENCE [LARGE SCALE GENOMIC DNA]</scope>
    <source>
        <strain evidence="1 2">SK-16</strain>
    </source>
</reference>
<dbReference type="EMBL" id="MDJD01000006">
    <property type="protein sequence ID" value="OEK09844.1"/>
    <property type="molecule type" value="Genomic_DNA"/>
</dbReference>
<dbReference type="AlphaFoldDB" id="A0A1E5TER0"/>
<name>A0A1E5TER0_9FLAO</name>
<dbReference type="RefSeq" id="WP_069828504.1">
    <property type="nucleotide sequence ID" value="NZ_MDJD01000006.1"/>
</dbReference>
<evidence type="ECO:0000313" key="2">
    <source>
        <dbReference type="Proteomes" id="UP000095713"/>
    </source>
</evidence>
<protein>
    <submittedName>
        <fullName evidence="1">Uncharacterized protein</fullName>
    </submittedName>
</protein>
<dbReference type="OrthoDB" id="612868at2"/>
<dbReference type="STRING" id="1849968.A8C32_10050"/>
<dbReference type="Proteomes" id="UP000095713">
    <property type="component" value="Unassembled WGS sequence"/>
</dbReference>
<proteinExistence type="predicted"/>
<organism evidence="1 2">
    <name type="scientific">Flavivirga aquatica</name>
    <dbReference type="NCBI Taxonomy" id="1849968"/>
    <lineage>
        <taxon>Bacteria</taxon>
        <taxon>Pseudomonadati</taxon>
        <taxon>Bacteroidota</taxon>
        <taxon>Flavobacteriia</taxon>
        <taxon>Flavobacteriales</taxon>
        <taxon>Flavobacteriaceae</taxon>
        <taxon>Flavivirga</taxon>
    </lineage>
</organism>
<gene>
    <name evidence="1" type="ORF">A8C32_10050</name>
</gene>
<keyword evidence="2" id="KW-1185">Reference proteome</keyword>